<dbReference type="Gene3D" id="2.30.30.30">
    <property type="match status" value="1"/>
</dbReference>
<feature type="domain" description="Elongation factor P C-terminal" evidence="10">
    <location>
        <begin position="131"/>
        <end position="186"/>
    </location>
</feature>
<dbReference type="SUPFAM" id="SSF50104">
    <property type="entry name" value="Translation proteins SH3-like domain"/>
    <property type="match status" value="1"/>
</dbReference>
<evidence type="ECO:0000313" key="13">
    <source>
        <dbReference type="Proteomes" id="UP000178999"/>
    </source>
</evidence>
<sequence>MATLSASDLKGGKTFIYEGKPFRGVKYAHQKVGRGGATVKISARNLENGSLEHMTFNSTAKFESIETTKRPLQYLYKDSINAVFMNERTFEQVEIPLEILGSDINFIKEGDTANILFWDDKPLSVELPPKVIMTIKETDPGVKGNSASNMYKSATLDNNVAVKVPLFIKIGDKVRVDTRTGDYVERVS</sequence>
<dbReference type="SMART" id="SM00841">
    <property type="entry name" value="Elong-fact-P_C"/>
    <property type="match status" value="1"/>
</dbReference>
<evidence type="ECO:0000256" key="7">
    <source>
        <dbReference type="HAMAP-Rule" id="MF_00141"/>
    </source>
</evidence>
<dbReference type="PANTHER" id="PTHR30053">
    <property type="entry name" value="ELONGATION FACTOR P"/>
    <property type="match status" value="1"/>
</dbReference>
<proteinExistence type="inferred from homology"/>
<dbReference type="CDD" id="cd04470">
    <property type="entry name" value="S1_EF-P_repeat_1"/>
    <property type="match status" value="1"/>
</dbReference>
<dbReference type="GO" id="GO:0003746">
    <property type="term" value="F:translation elongation factor activity"/>
    <property type="evidence" value="ECO:0007669"/>
    <property type="project" value="UniProtKB-UniRule"/>
</dbReference>
<dbReference type="InterPro" id="IPR014722">
    <property type="entry name" value="Rib_uL2_dom2"/>
</dbReference>
<dbReference type="Proteomes" id="UP000178999">
    <property type="component" value="Unassembled WGS sequence"/>
</dbReference>
<keyword evidence="6 7" id="KW-0648">Protein biosynthesis</keyword>
<dbReference type="SMART" id="SM01185">
    <property type="entry name" value="EFP"/>
    <property type="match status" value="1"/>
</dbReference>
<evidence type="ECO:0000313" key="12">
    <source>
        <dbReference type="EMBL" id="OGM80260.1"/>
    </source>
</evidence>
<gene>
    <name evidence="7" type="primary">efp</name>
    <name evidence="12" type="ORF">A2382_03925</name>
</gene>
<evidence type="ECO:0000256" key="1">
    <source>
        <dbReference type="ARBA" id="ARBA00004496"/>
    </source>
</evidence>
<evidence type="ECO:0000256" key="8">
    <source>
        <dbReference type="NCBIfam" id="TIGR00038"/>
    </source>
</evidence>
<dbReference type="NCBIfam" id="TIGR00038">
    <property type="entry name" value="efp"/>
    <property type="match status" value="1"/>
</dbReference>
<dbReference type="STRING" id="1802538.A2382_03925"/>
<dbReference type="Pfam" id="PF01132">
    <property type="entry name" value="EFP"/>
    <property type="match status" value="1"/>
</dbReference>
<dbReference type="CDD" id="cd05794">
    <property type="entry name" value="S1_EF-P_repeat_2"/>
    <property type="match status" value="1"/>
</dbReference>
<dbReference type="InterPro" id="IPR020599">
    <property type="entry name" value="Transl_elong_fac_P/YeiP"/>
</dbReference>
<dbReference type="UniPathway" id="UPA00345"/>
<dbReference type="NCBIfam" id="NF001810">
    <property type="entry name" value="PRK00529.1"/>
    <property type="match status" value="1"/>
</dbReference>
<name>A0A1F8CVA8_9BACT</name>
<dbReference type="InterPro" id="IPR013185">
    <property type="entry name" value="Transl_elong_KOW-like"/>
</dbReference>
<dbReference type="Gene3D" id="2.40.50.140">
    <property type="entry name" value="Nucleic acid-binding proteins"/>
    <property type="match status" value="2"/>
</dbReference>
<keyword evidence="5 7" id="KW-0251">Elongation factor</keyword>
<dbReference type="GO" id="GO:0043043">
    <property type="term" value="P:peptide biosynthetic process"/>
    <property type="evidence" value="ECO:0007669"/>
    <property type="project" value="InterPro"/>
</dbReference>
<accession>A0A1F8CVA8</accession>
<evidence type="ECO:0000256" key="2">
    <source>
        <dbReference type="ARBA" id="ARBA00004815"/>
    </source>
</evidence>
<dbReference type="PANTHER" id="PTHR30053:SF14">
    <property type="entry name" value="TRANSLATION ELONGATION FACTOR KOW-LIKE DOMAIN-CONTAINING PROTEIN"/>
    <property type="match status" value="1"/>
</dbReference>
<evidence type="ECO:0000256" key="4">
    <source>
        <dbReference type="ARBA" id="ARBA00022490"/>
    </source>
</evidence>
<evidence type="ECO:0000256" key="6">
    <source>
        <dbReference type="ARBA" id="ARBA00022917"/>
    </source>
</evidence>
<reference evidence="12 13" key="1">
    <citation type="journal article" date="2016" name="Nat. Commun.">
        <title>Thousands of microbial genomes shed light on interconnected biogeochemical processes in an aquifer system.</title>
        <authorList>
            <person name="Anantharaman K."/>
            <person name="Brown C.T."/>
            <person name="Hug L.A."/>
            <person name="Sharon I."/>
            <person name="Castelle C.J."/>
            <person name="Probst A.J."/>
            <person name="Thomas B.C."/>
            <person name="Singh A."/>
            <person name="Wilkins M.J."/>
            <person name="Karaoz U."/>
            <person name="Brodie E.L."/>
            <person name="Williams K.H."/>
            <person name="Hubbard S.S."/>
            <person name="Banfield J.F."/>
        </authorList>
    </citation>
    <scope>NUCLEOTIDE SEQUENCE [LARGE SCALE GENOMIC DNA]</scope>
</reference>
<dbReference type="InterPro" id="IPR001059">
    <property type="entry name" value="Transl_elong_P/YeiP_cen"/>
</dbReference>
<dbReference type="FunFam" id="2.40.50.140:FF:000009">
    <property type="entry name" value="Elongation factor P"/>
    <property type="match status" value="1"/>
</dbReference>
<dbReference type="GO" id="GO:0005829">
    <property type="term" value="C:cytosol"/>
    <property type="evidence" value="ECO:0007669"/>
    <property type="project" value="UniProtKB-ARBA"/>
</dbReference>
<evidence type="ECO:0000256" key="9">
    <source>
        <dbReference type="RuleBase" id="RU004389"/>
    </source>
</evidence>
<dbReference type="SUPFAM" id="SSF50249">
    <property type="entry name" value="Nucleic acid-binding proteins"/>
    <property type="match status" value="2"/>
</dbReference>
<dbReference type="Pfam" id="PF08207">
    <property type="entry name" value="EFP_N"/>
    <property type="match status" value="1"/>
</dbReference>
<evidence type="ECO:0000259" key="10">
    <source>
        <dbReference type="SMART" id="SM00841"/>
    </source>
</evidence>
<dbReference type="InterPro" id="IPR015365">
    <property type="entry name" value="Elong-fact-P_C"/>
</dbReference>
<dbReference type="EMBL" id="MGHY01000001">
    <property type="protein sequence ID" value="OGM80260.1"/>
    <property type="molecule type" value="Genomic_DNA"/>
</dbReference>
<evidence type="ECO:0000256" key="3">
    <source>
        <dbReference type="ARBA" id="ARBA00009479"/>
    </source>
</evidence>
<comment type="function">
    <text evidence="7">Involved in peptide bond synthesis. Stimulates efficient translation and peptide-bond synthesis on native or reconstituted 70S ribosomes in vitro. Probably functions indirectly by altering the affinity of the ribosome for aminoacyl-tRNA, thus increasing their reactivity as acceptors for peptidyl transferase.</text>
</comment>
<comment type="caution">
    <text evidence="12">The sequence shown here is derived from an EMBL/GenBank/DDBJ whole genome shotgun (WGS) entry which is preliminary data.</text>
</comment>
<dbReference type="HAMAP" id="MF_00141">
    <property type="entry name" value="EF_P"/>
    <property type="match status" value="1"/>
</dbReference>
<evidence type="ECO:0000259" key="11">
    <source>
        <dbReference type="SMART" id="SM01185"/>
    </source>
</evidence>
<comment type="similarity">
    <text evidence="3 7 9">Belongs to the elongation factor P family.</text>
</comment>
<organism evidence="12 13">
    <name type="scientific">Candidatus Woesebacteria bacterium RIFOXYB1_FULL_38_16</name>
    <dbReference type="NCBI Taxonomy" id="1802538"/>
    <lineage>
        <taxon>Bacteria</taxon>
        <taxon>Candidatus Woeseibacteriota</taxon>
    </lineage>
</organism>
<comment type="pathway">
    <text evidence="2 7">Protein biosynthesis; polypeptide chain elongation.</text>
</comment>
<protein>
    <recommendedName>
        <fullName evidence="7 8">Elongation factor P</fullName>
        <shortName evidence="7">EF-P</shortName>
    </recommendedName>
</protein>
<dbReference type="InterPro" id="IPR011768">
    <property type="entry name" value="Transl_elongation_fac_P"/>
</dbReference>
<keyword evidence="4 7" id="KW-0963">Cytoplasm</keyword>
<dbReference type="PIRSF" id="PIRSF005901">
    <property type="entry name" value="EF-P"/>
    <property type="match status" value="1"/>
</dbReference>
<feature type="domain" description="Translation elongation factor P/YeiP central" evidence="11">
    <location>
        <begin position="69"/>
        <end position="123"/>
    </location>
</feature>
<dbReference type="InterPro" id="IPR008991">
    <property type="entry name" value="Translation_prot_SH3-like_sf"/>
</dbReference>
<comment type="subcellular location">
    <subcellularLocation>
        <location evidence="1 7">Cytoplasm</location>
    </subcellularLocation>
</comment>
<evidence type="ECO:0000256" key="5">
    <source>
        <dbReference type="ARBA" id="ARBA00022768"/>
    </source>
</evidence>
<dbReference type="FunFam" id="2.40.50.140:FF:000004">
    <property type="entry name" value="Elongation factor P"/>
    <property type="match status" value="1"/>
</dbReference>
<dbReference type="Pfam" id="PF09285">
    <property type="entry name" value="Elong-fact-P_C"/>
    <property type="match status" value="1"/>
</dbReference>
<dbReference type="InterPro" id="IPR012340">
    <property type="entry name" value="NA-bd_OB-fold"/>
</dbReference>
<dbReference type="AlphaFoldDB" id="A0A1F8CVA8"/>